<feature type="compositionally biased region" description="Basic and acidic residues" evidence="1">
    <location>
        <begin position="26"/>
        <end position="38"/>
    </location>
</feature>
<sequence length="250" mass="27033">MGARKGVGRAEPAGVARGGGCGLSGGRRDRQGDVHVLRPDGPCPSSPSESWMARNEPSPSASPPIGGRARVFPLPPRRSTRGCATGRRTGGRRGRERRRRIGDVVVCRGRHDSERRRLGAPSGCSPAFRRLVAERTPDRDASSSPAARRGRAPIRLRADVVCRSGRHRPPLRPCRDRPGPSRPPGGRRHAAGLRPGPPDGGRDRVLRGARAASGARCRVTARGRSQWRPGASHRRRERLGRPPRTSTVRP</sequence>
<keyword evidence="3" id="KW-1185">Reference proteome</keyword>
<dbReference type="KEGG" id="ahg:AHOG_08750"/>
<name>A0A221W0U5_9PSEU</name>
<feature type="compositionally biased region" description="Low complexity" evidence="1">
    <location>
        <begin position="208"/>
        <end position="218"/>
    </location>
</feature>
<gene>
    <name evidence="2" type="ORF">AHOG_08750</name>
</gene>
<organism evidence="2 3">
    <name type="scientific">Actinoalloteichus hoggarensis</name>
    <dbReference type="NCBI Taxonomy" id="1470176"/>
    <lineage>
        <taxon>Bacteria</taxon>
        <taxon>Bacillati</taxon>
        <taxon>Actinomycetota</taxon>
        <taxon>Actinomycetes</taxon>
        <taxon>Pseudonocardiales</taxon>
        <taxon>Pseudonocardiaceae</taxon>
        <taxon>Actinoalloteichus</taxon>
    </lineage>
</organism>
<feature type="compositionally biased region" description="Gly residues" evidence="1">
    <location>
        <begin position="16"/>
        <end position="25"/>
    </location>
</feature>
<feature type="region of interest" description="Disordered" evidence="1">
    <location>
        <begin position="1"/>
        <end position="250"/>
    </location>
</feature>
<reference evidence="2 3" key="1">
    <citation type="submission" date="2017-07" db="EMBL/GenBank/DDBJ databases">
        <title>Complete genome sequence of Actinoalloteichus hoggarensis DSM 45943, type strain of Actinoalloteichus hoggarensis.</title>
        <authorList>
            <person name="Ruckert C."/>
            <person name="Nouioui I."/>
            <person name="Willmese J."/>
            <person name="van Wezel G."/>
            <person name="Klenk H.-P."/>
            <person name="Kalinowski J."/>
            <person name="Zotchev S.B."/>
        </authorList>
    </citation>
    <scope>NUCLEOTIDE SEQUENCE [LARGE SCALE GENOMIC DNA]</scope>
    <source>
        <strain evidence="2 3">DSM 45943</strain>
    </source>
</reference>
<dbReference type="Proteomes" id="UP000204221">
    <property type="component" value="Chromosome"/>
</dbReference>
<dbReference type="EMBL" id="CP022521">
    <property type="protein sequence ID" value="ASO19394.1"/>
    <property type="molecule type" value="Genomic_DNA"/>
</dbReference>
<dbReference type="AlphaFoldDB" id="A0A221W0U5"/>
<feature type="compositionally biased region" description="Basic residues" evidence="1">
    <location>
        <begin position="89"/>
        <end position="100"/>
    </location>
</feature>
<evidence type="ECO:0000313" key="2">
    <source>
        <dbReference type="EMBL" id="ASO19394.1"/>
    </source>
</evidence>
<evidence type="ECO:0000313" key="3">
    <source>
        <dbReference type="Proteomes" id="UP000204221"/>
    </source>
</evidence>
<evidence type="ECO:0000256" key="1">
    <source>
        <dbReference type="SAM" id="MobiDB-lite"/>
    </source>
</evidence>
<proteinExistence type="predicted"/>
<protein>
    <submittedName>
        <fullName evidence="2">Uncharacterized protein</fullName>
    </submittedName>
</protein>
<feature type="compositionally biased region" description="Basic and acidic residues" evidence="1">
    <location>
        <begin position="131"/>
        <end position="141"/>
    </location>
</feature>
<accession>A0A221W0U5</accession>